<evidence type="ECO:0008006" key="3">
    <source>
        <dbReference type="Google" id="ProtNLM"/>
    </source>
</evidence>
<organism evidence="1 2">
    <name type="scientific">Diaphorobacter nitroreducens</name>
    <dbReference type="NCBI Taxonomy" id="164759"/>
    <lineage>
        <taxon>Bacteria</taxon>
        <taxon>Pseudomonadati</taxon>
        <taxon>Pseudomonadota</taxon>
        <taxon>Betaproteobacteria</taxon>
        <taxon>Burkholderiales</taxon>
        <taxon>Comamonadaceae</taxon>
        <taxon>Diaphorobacter</taxon>
    </lineage>
</organism>
<sequence length="103" mass="11715">MSDQKHTFAAPVKAPDCWDWIRPEDVVRHALAAFYWACNNVKAPKGEKFLGVDGRPYADRETFADCMTHFFDLRIKAEAHSIGIGDYAPEAKMLERCTQPRSV</sequence>
<dbReference type="AlphaFoldDB" id="A0AAX1WXU1"/>
<evidence type="ECO:0000313" key="2">
    <source>
        <dbReference type="Proteomes" id="UP000271868"/>
    </source>
</evidence>
<dbReference type="Proteomes" id="UP000271868">
    <property type="component" value="Unassembled WGS sequence"/>
</dbReference>
<name>A0AAX1WXU1_9BURK</name>
<protein>
    <recommendedName>
        <fullName evidence="3">dATP/dGTP diphosphohydrolase N-terminal domain-containing protein</fullName>
    </recommendedName>
</protein>
<gene>
    <name evidence="1" type="ORF">EDC60_1602</name>
</gene>
<keyword evidence="2" id="KW-1185">Reference proteome</keyword>
<comment type="caution">
    <text evidence="1">The sequence shown here is derived from an EMBL/GenBank/DDBJ whole genome shotgun (WGS) entry which is preliminary data.</text>
</comment>
<dbReference type="EMBL" id="RJVL01000003">
    <property type="protein sequence ID" value="ROR48094.1"/>
    <property type="molecule type" value="Genomic_DNA"/>
</dbReference>
<proteinExistence type="predicted"/>
<reference evidence="1 2" key="1">
    <citation type="submission" date="2018-11" db="EMBL/GenBank/DDBJ databases">
        <title>Genomic Encyclopedia of Type Strains, Phase IV (KMG-IV): sequencing the most valuable type-strain genomes for metagenomic binning, comparative biology and taxonomic classification.</title>
        <authorList>
            <person name="Goeker M."/>
        </authorList>
    </citation>
    <scope>NUCLEOTIDE SEQUENCE [LARGE SCALE GENOMIC DNA]</scope>
    <source>
        <strain evidence="1 2">DSM 15985</strain>
    </source>
</reference>
<accession>A0AAX1WXU1</accession>
<evidence type="ECO:0000313" key="1">
    <source>
        <dbReference type="EMBL" id="ROR48094.1"/>
    </source>
</evidence>